<organism evidence="2 3">
    <name type="scientific">Trichoderma citrinoviride</name>
    <dbReference type="NCBI Taxonomy" id="58853"/>
    <lineage>
        <taxon>Eukaryota</taxon>
        <taxon>Fungi</taxon>
        <taxon>Dikarya</taxon>
        <taxon>Ascomycota</taxon>
        <taxon>Pezizomycotina</taxon>
        <taxon>Sordariomycetes</taxon>
        <taxon>Hypocreomycetidae</taxon>
        <taxon>Hypocreales</taxon>
        <taxon>Hypocreaceae</taxon>
        <taxon>Trichoderma</taxon>
    </lineage>
</organism>
<proteinExistence type="predicted"/>
<reference evidence="3" key="1">
    <citation type="submission" date="2016-07" db="EMBL/GenBank/DDBJ databases">
        <title>Multiple horizontal gene transfer events from other fungi enriched the ability of initially mycotrophic Trichoderma (Ascomycota) to feed on dead plant biomass.</title>
        <authorList>
            <consortium name="DOE Joint Genome Institute"/>
            <person name="Atanasova L."/>
            <person name="Chenthamara K."/>
            <person name="Zhang J."/>
            <person name="Grujic M."/>
            <person name="Henrissat B."/>
            <person name="Kuo A."/>
            <person name="Aerts A."/>
            <person name="Salamov A."/>
            <person name="Lipzen A."/>
            <person name="Labutti K."/>
            <person name="Barry K."/>
            <person name="Miao Y."/>
            <person name="Rahimi M.J."/>
            <person name="Shen Q."/>
            <person name="Grigoriev I.V."/>
            <person name="Kubicek C.P."/>
            <person name="Druzhinina I.S."/>
        </authorList>
    </citation>
    <scope>NUCLEOTIDE SEQUENCE [LARGE SCALE GENOMIC DNA]</scope>
    <source>
        <strain evidence="3">TUCIM 6016</strain>
    </source>
</reference>
<dbReference type="AlphaFoldDB" id="A0A2T4BKF1"/>
<dbReference type="RefSeq" id="XP_024753105.1">
    <property type="nucleotide sequence ID" value="XM_024892266.1"/>
</dbReference>
<sequence length="90" mass="9837">MPSVLLSQHSFLQLSLPPTWPQCRPIEFGPTSADAASPAFPQPKPAQPITGRGCAQNIFPLSKPPNWRTNLFPFGLILSAHRNCSSLFPL</sequence>
<dbReference type="EMBL" id="KZ680208">
    <property type="protein sequence ID" value="PTB69785.1"/>
    <property type="molecule type" value="Genomic_DNA"/>
</dbReference>
<gene>
    <name evidence="2" type="ORF">BBK36DRAFT_1134325</name>
</gene>
<dbReference type="Proteomes" id="UP000241546">
    <property type="component" value="Unassembled WGS sequence"/>
</dbReference>
<name>A0A2T4BKF1_9HYPO</name>
<protein>
    <submittedName>
        <fullName evidence="2">Uncharacterized protein</fullName>
    </submittedName>
</protein>
<evidence type="ECO:0000313" key="3">
    <source>
        <dbReference type="Proteomes" id="UP000241546"/>
    </source>
</evidence>
<keyword evidence="3" id="KW-1185">Reference proteome</keyword>
<evidence type="ECO:0000256" key="1">
    <source>
        <dbReference type="SAM" id="MobiDB-lite"/>
    </source>
</evidence>
<feature type="region of interest" description="Disordered" evidence="1">
    <location>
        <begin position="26"/>
        <end position="48"/>
    </location>
</feature>
<dbReference type="GeneID" id="36600384"/>
<feature type="non-terminal residue" evidence="2">
    <location>
        <position position="90"/>
    </location>
</feature>
<evidence type="ECO:0000313" key="2">
    <source>
        <dbReference type="EMBL" id="PTB69785.1"/>
    </source>
</evidence>
<accession>A0A2T4BKF1</accession>